<evidence type="ECO:0000259" key="1">
    <source>
        <dbReference type="Pfam" id="PF01861"/>
    </source>
</evidence>
<dbReference type="PANTHER" id="PTHR23290">
    <property type="entry name" value="RRNA N6-ADENOSINE-METHYLTRANSFERASE METTL5"/>
    <property type="match status" value="1"/>
</dbReference>
<dbReference type="InterPro" id="IPR051720">
    <property type="entry name" value="rRNA_MeTrfase/Polyamine_Synth"/>
</dbReference>
<protein>
    <submittedName>
        <fullName evidence="2">Putative methyltransferase</fullName>
    </submittedName>
</protein>
<dbReference type="GO" id="GO:0006596">
    <property type="term" value="P:polyamine biosynthetic process"/>
    <property type="evidence" value="ECO:0007669"/>
    <property type="project" value="TreeGrafter"/>
</dbReference>
<dbReference type="Pfam" id="PF01861">
    <property type="entry name" value="BpsA_C"/>
    <property type="match status" value="1"/>
</dbReference>
<feature type="domain" description="N(4)-bis(aminopropyl)spermidine synthase C-terminal" evidence="1">
    <location>
        <begin position="95"/>
        <end position="338"/>
    </location>
</feature>
<reference evidence="2" key="1">
    <citation type="journal article" date="2020" name="mSystems">
        <title>Genome- and Community-Level Interaction Insights into Carbon Utilization and Element Cycling Functions of Hydrothermarchaeota in Hydrothermal Sediment.</title>
        <authorList>
            <person name="Zhou Z."/>
            <person name="Liu Y."/>
            <person name="Xu W."/>
            <person name="Pan J."/>
            <person name="Luo Z.H."/>
            <person name="Li M."/>
        </authorList>
    </citation>
    <scope>NUCLEOTIDE SEQUENCE [LARGE SCALE GENOMIC DNA]</scope>
    <source>
        <strain evidence="2">SpSt-697</strain>
    </source>
</reference>
<comment type="caution">
    <text evidence="2">The sequence shown here is derived from an EMBL/GenBank/DDBJ whole genome shotgun (WGS) entry which is preliminary data.</text>
</comment>
<keyword evidence="2" id="KW-0808">Transferase</keyword>
<dbReference type="GO" id="GO:0032259">
    <property type="term" value="P:methylation"/>
    <property type="evidence" value="ECO:0007669"/>
    <property type="project" value="UniProtKB-KW"/>
</dbReference>
<organism evidence="2">
    <name type="scientific">candidate division WOR-3 bacterium</name>
    <dbReference type="NCBI Taxonomy" id="2052148"/>
    <lineage>
        <taxon>Bacteria</taxon>
        <taxon>Bacteria division WOR-3</taxon>
    </lineage>
</organism>
<keyword evidence="2" id="KW-0489">Methyltransferase</keyword>
<dbReference type="Gene3D" id="3.40.50.150">
    <property type="entry name" value="Vaccinia Virus protein VP39"/>
    <property type="match status" value="1"/>
</dbReference>
<dbReference type="AlphaFoldDB" id="A0A7V3ZV31"/>
<dbReference type="GO" id="GO:0008168">
    <property type="term" value="F:methyltransferase activity"/>
    <property type="evidence" value="ECO:0007669"/>
    <property type="project" value="UniProtKB-KW"/>
</dbReference>
<sequence length="344" mass="40321">MEKIIFQIINLIGEREKILFPEILENLADYYPLKEVVKALNKLTKNKLIANEDSYLILTEKGKDIYLKNKTLFKAKLCEYCLGKRIAISEEFRSILEKFSVIVKERPAPIVEYIQGYMREEDVIRRVIFMHYYNDLKDKNIIIIGDDDLLSIALALTKLPKRIVVLDIDKRLVDFLKEINKKENLNIEVWEYNIKEPFPKKLKRKFDLFSCEPLETYSGLKLFIGRGINALKKNGVGYFGLTVQEASYPKWQYIQKLILKANGVITDVIKGFSSYPVNSYKSFNCEEVLLKRLKLNLAYSQKDIPWYKSTMIRFEILGEPKNLIDPDKKYSLVFKDEEEDITIP</sequence>
<dbReference type="CDD" id="cd02440">
    <property type="entry name" value="AdoMet_MTases"/>
    <property type="match status" value="1"/>
</dbReference>
<dbReference type="InterPro" id="IPR002723">
    <property type="entry name" value="BpsA_C"/>
</dbReference>
<dbReference type="PANTHER" id="PTHR23290:SF0">
    <property type="entry name" value="RRNA N6-ADENOSINE-METHYLTRANSFERASE METTL5"/>
    <property type="match status" value="1"/>
</dbReference>
<name>A0A7V3ZV31_UNCW3</name>
<evidence type="ECO:0000313" key="2">
    <source>
        <dbReference type="EMBL" id="HGK63429.1"/>
    </source>
</evidence>
<proteinExistence type="predicted"/>
<dbReference type="SUPFAM" id="SSF53335">
    <property type="entry name" value="S-adenosyl-L-methionine-dependent methyltransferases"/>
    <property type="match status" value="1"/>
</dbReference>
<dbReference type="EMBL" id="DTDR01000063">
    <property type="protein sequence ID" value="HGK63429.1"/>
    <property type="molecule type" value="Genomic_DNA"/>
</dbReference>
<accession>A0A7V3ZV31</accession>
<gene>
    <name evidence="2" type="ORF">ENU74_02370</name>
</gene>
<dbReference type="InterPro" id="IPR029063">
    <property type="entry name" value="SAM-dependent_MTases_sf"/>
</dbReference>